<dbReference type="GO" id="GO:0015645">
    <property type="term" value="F:fatty acid ligase activity"/>
    <property type="evidence" value="ECO:0007669"/>
    <property type="project" value="TreeGrafter"/>
</dbReference>
<keyword evidence="4" id="KW-0547">Nucleotide-binding</keyword>
<dbReference type="GO" id="GO:0004321">
    <property type="term" value="F:fatty-acyl-CoA synthase activity"/>
    <property type="evidence" value="ECO:0007669"/>
    <property type="project" value="TreeGrafter"/>
</dbReference>
<keyword evidence="5" id="KW-0067">ATP-binding</keyword>
<dbReference type="AlphaFoldDB" id="A0A2T4S5S2"/>
<evidence type="ECO:0000313" key="9">
    <source>
        <dbReference type="Proteomes" id="UP000240400"/>
    </source>
</evidence>
<feature type="domain" description="AMP-dependent synthetase/ligase" evidence="7">
    <location>
        <begin position="7"/>
        <end position="175"/>
    </location>
</feature>
<reference evidence="8 9" key="1">
    <citation type="journal article" date="2016" name="Front. Microbiol.">
        <title>Comprehensive Phylogenetic Analysis of Bovine Non-aureus Staphylococci Species Based on Whole-Genome Sequencing.</title>
        <authorList>
            <person name="Naushad S."/>
            <person name="Barkema H.W."/>
            <person name="Luby C."/>
            <person name="Condas L.A."/>
            <person name="Nobrega D.B."/>
            <person name="Carson D.A."/>
            <person name="De Buck J."/>
        </authorList>
    </citation>
    <scope>NUCLEOTIDE SEQUENCE [LARGE SCALE GENOMIC DNA]</scope>
    <source>
        <strain evidence="8 9">SNUC 4337</strain>
    </source>
</reference>
<dbReference type="RefSeq" id="WP_142402023.1">
    <property type="nucleotide sequence ID" value="NZ_PZHR01000659.1"/>
</dbReference>
<evidence type="ECO:0000256" key="6">
    <source>
        <dbReference type="ARBA" id="ARBA00032875"/>
    </source>
</evidence>
<name>A0A2T4S5S2_9STAP</name>
<dbReference type="Gene3D" id="3.40.50.12780">
    <property type="entry name" value="N-terminal domain of ligase-like"/>
    <property type="match status" value="1"/>
</dbReference>
<dbReference type="InterPro" id="IPR042099">
    <property type="entry name" value="ANL_N_sf"/>
</dbReference>
<dbReference type="PROSITE" id="PS00455">
    <property type="entry name" value="AMP_BINDING"/>
    <property type="match status" value="1"/>
</dbReference>
<dbReference type="Pfam" id="PF00501">
    <property type="entry name" value="AMP-binding"/>
    <property type="match status" value="1"/>
</dbReference>
<dbReference type="PANTHER" id="PTHR43605:SF10">
    <property type="entry name" value="ACYL-COA SYNTHETASE MEDIUM CHAIN FAMILY MEMBER 3"/>
    <property type="match status" value="1"/>
</dbReference>
<dbReference type="Proteomes" id="UP000240400">
    <property type="component" value="Unassembled WGS sequence"/>
</dbReference>
<evidence type="ECO:0000259" key="7">
    <source>
        <dbReference type="Pfam" id="PF00501"/>
    </source>
</evidence>
<proteinExistence type="inferred from homology"/>
<dbReference type="EMBL" id="PZHR01000659">
    <property type="protein sequence ID" value="PTK45067.1"/>
    <property type="molecule type" value="Genomic_DNA"/>
</dbReference>
<dbReference type="InterPro" id="IPR051087">
    <property type="entry name" value="Mitochondrial_ACSM"/>
</dbReference>
<protein>
    <recommendedName>
        <fullName evidence="2">Putative long chain fatty acid-CoA ligase VraA</fullName>
    </recommendedName>
    <alternativeName>
        <fullName evidence="6">Acyl-CoA synthetase</fullName>
    </alternativeName>
</protein>
<gene>
    <name evidence="8" type="ORF">BUZ61_16535</name>
</gene>
<accession>A0A2T4S5S2</accession>
<evidence type="ECO:0000256" key="4">
    <source>
        <dbReference type="ARBA" id="ARBA00022741"/>
    </source>
</evidence>
<keyword evidence="3 8" id="KW-0436">Ligase</keyword>
<evidence type="ECO:0000313" key="8">
    <source>
        <dbReference type="EMBL" id="PTK45067.1"/>
    </source>
</evidence>
<dbReference type="SUPFAM" id="SSF56801">
    <property type="entry name" value="Acetyl-CoA synthetase-like"/>
    <property type="match status" value="1"/>
</dbReference>
<evidence type="ECO:0000256" key="1">
    <source>
        <dbReference type="ARBA" id="ARBA00006432"/>
    </source>
</evidence>
<comment type="caution">
    <text evidence="8">The sequence shown here is derived from an EMBL/GenBank/DDBJ whole genome shotgun (WGS) entry which is preliminary data.</text>
</comment>
<feature type="non-terminal residue" evidence="8">
    <location>
        <position position="175"/>
    </location>
</feature>
<dbReference type="InterPro" id="IPR000873">
    <property type="entry name" value="AMP-dep_synth/lig_dom"/>
</dbReference>
<sequence length="175" mass="19548">SEIEKYAKDKSKVAIIFEDNAGGTTEVTYDELIRSANRIGNLFKQHGLRKGDTLLIKMERSIETYEVYIAALKLGVALIPASEMLRTKDLQYRITHGEVDAVLSIASGADEFEGVKEYDDLTKFIIGDTKEDWINVEEGKKEMSEELDITPTKRDDVAFLPYTSGTTGNPKAVVH</sequence>
<feature type="non-terminal residue" evidence="8">
    <location>
        <position position="1"/>
    </location>
</feature>
<evidence type="ECO:0000256" key="2">
    <source>
        <dbReference type="ARBA" id="ARBA00017625"/>
    </source>
</evidence>
<dbReference type="OrthoDB" id="9778383at2"/>
<evidence type="ECO:0000256" key="5">
    <source>
        <dbReference type="ARBA" id="ARBA00022840"/>
    </source>
</evidence>
<dbReference type="GO" id="GO:0005524">
    <property type="term" value="F:ATP binding"/>
    <property type="evidence" value="ECO:0007669"/>
    <property type="project" value="UniProtKB-KW"/>
</dbReference>
<dbReference type="GO" id="GO:0006633">
    <property type="term" value="P:fatty acid biosynthetic process"/>
    <property type="evidence" value="ECO:0007669"/>
    <property type="project" value="TreeGrafter"/>
</dbReference>
<evidence type="ECO:0000256" key="3">
    <source>
        <dbReference type="ARBA" id="ARBA00022598"/>
    </source>
</evidence>
<organism evidence="8 9">
    <name type="scientific">Staphylococcus nepalensis</name>
    <dbReference type="NCBI Taxonomy" id="214473"/>
    <lineage>
        <taxon>Bacteria</taxon>
        <taxon>Bacillati</taxon>
        <taxon>Bacillota</taxon>
        <taxon>Bacilli</taxon>
        <taxon>Bacillales</taxon>
        <taxon>Staphylococcaceae</taxon>
        <taxon>Staphylococcus</taxon>
    </lineage>
</organism>
<dbReference type="GO" id="GO:0006637">
    <property type="term" value="P:acyl-CoA metabolic process"/>
    <property type="evidence" value="ECO:0007669"/>
    <property type="project" value="TreeGrafter"/>
</dbReference>
<dbReference type="InterPro" id="IPR020845">
    <property type="entry name" value="AMP-binding_CS"/>
</dbReference>
<comment type="similarity">
    <text evidence="1">Belongs to the ATP-dependent AMP-binding enzyme family.</text>
</comment>
<dbReference type="PANTHER" id="PTHR43605">
    <property type="entry name" value="ACYL-COENZYME A SYNTHETASE"/>
    <property type="match status" value="1"/>
</dbReference>